<dbReference type="GO" id="GO:0016301">
    <property type="term" value="F:kinase activity"/>
    <property type="evidence" value="ECO:0007669"/>
    <property type="project" value="UniProtKB-KW"/>
</dbReference>
<evidence type="ECO:0000313" key="2">
    <source>
        <dbReference type="EMBL" id="NYF38964.1"/>
    </source>
</evidence>
<comment type="caution">
    <text evidence="2">The sequence shown here is derived from an EMBL/GenBank/DDBJ whole genome shotgun (WGS) entry which is preliminary data.</text>
</comment>
<evidence type="ECO:0000259" key="1">
    <source>
        <dbReference type="Pfam" id="PF01636"/>
    </source>
</evidence>
<sequence length="279" mass="30043">MDEPVPDDLLEIADALLPGAPLGTARLFGGGMHDVVLLPGVAAVRVTKRPSGAAALPRRTELLRVIAEAGLPFAVPEPLTPVTMFGERAAVAVSWLDGAAMPDGEGDPERIGELLRALRELPVTAELRAVLGAPRTYTGGDHWSGILAEEVLPRLPARWREEGRRRLDDALALEEVPDALVHGDLGGGNVHWGEDGKLVGVLDWDRAHLFDPAVDAAFIGWIHGWDNVRAAVDGDTYRRARVWDRTFGVTHLVAALDGGPIANAESYVQHIVAWLEQYG</sequence>
<name>A0A852UV36_9ACTN</name>
<accession>A0A852UV36</accession>
<dbReference type="Pfam" id="PF01636">
    <property type="entry name" value="APH"/>
    <property type="match status" value="1"/>
</dbReference>
<evidence type="ECO:0000313" key="3">
    <source>
        <dbReference type="Proteomes" id="UP000576393"/>
    </source>
</evidence>
<dbReference type="InterPro" id="IPR011009">
    <property type="entry name" value="Kinase-like_dom_sf"/>
</dbReference>
<organism evidence="2 3">
    <name type="scientific">Streptosporangium sandarakinum</name>
    <dbReference type="NCBI Taxonomy" id="1260955"/>
    <lineage>
        <taxon>Bacteria</taxon>
        <taxon>Bacillati</taxon>
        <taxon>Actinomycetota</taxon>
        <taxon>Actinomycetes</taxon>
        <taxon>Streptosporangiales</taxon>
        <taxon>Streptosporangiaceae</taxon>
        <taxon>Streptosporangium</taxon>
    </lineage>
</organism>
<protein>
    <submittedName>
        <fullName evidence="2">Aminoglycoside phosphotransferase (APT) family kinase protein</fullName>
    </submittedName>
</protein>
<dbReference type="SUPFAM" id="SSF56112">
    <property type="entry name" value="Protein kinase-like (PK-like)"/>
    <property type="match status" value="1"/>
</dbReference>
<keyword evidence="2" id="KW-0808">Transferase</keyword>
<proteinExistence type="predicted"/>
<dbReference type="InterPro" id="IPR002575">
    <property type="entry name" value="Aminoglycoside_PTrfase"/>
</dbReference>
<dbReference type="RefSeq" id="WP_312873028.1">
    <property type="nucleotide sequence ID" value="NZ_JACCCO010000001.1"/>
</dbReference>
<keyword evidence="3" id="KW-1185">Reference proteome</keyword>
<dbReference type="AlphaFoldDB" id="A0A852UV36"/>
<dbReference type="Proteomes" id="UP000576393">
    <property type="component" value="Unassembled WGS sequence"/>
</dbReference>
<keyword evidence="2" id="KW-0418">Kinase</keyword>
<feature type="domain" description="Aminoglycoside phosphotransferase" evidence="1">
    <location>
        <begin position="46"/>
        <end position="231"/>
    </location>
</feature>
<reference evidence="2 3" key="1">
    <citation type="submission" date="2020-07" db="EMBL/GenBank/DDBJ databases">
        <title>Sequencing the genomes of 1000 actinobacteria strains.</title>
        <authorList>
            <person name="Klenk H.-P."/>
        </authorList>
    </citation>
    <scope>NUCLEOTIDE SEQUENCE [LARGE SCALE GENOMIC DNA]</scope>
    <source>
        <strain evidence="2 3">DSM 45763</strain>
    </source>
</reference>
<dbReference type="EMBL" id="JACCCO010000001">
    <property type="protein sequence ID" value="NYF38964.1"/>
    <property type="molecule type" value="Genomic_DNA"/>
</dbReference>
<gene>
    <name evidence="2" type="ORF">HDA43_001123</name>
</gene>
<dbReference type="Gene3D" id="3.90.1200.10">
    <property type="match status" value="1"/>
</dbReference>